<evidence type="ECO:0008006" key="3">
    <source>
        <dbReference type="Google" id="ProtNLM"/>
    </source>
</evidence>
<evidence type="ECO:0000313" key="1">
    <source>
        <dbReference type="EMBL" id="AJI78613.1"/>
    </source>
</evidence>
<dbReference type="Proteomes" id="UP000031890">
    <property type="component" value="Chromosome"/>
</dbReference>
<dbReference type="HOGENOM" id="CLU_073060_0_0_11"/>
<dbReference type="STRING" id="161899.CSING_05375"/>
<proteinExistence type="predicted"/>
<organism evidence="1 2">
    <name type="scientific">Corynebacterium singulare</name>
    <dbReference type="NCBI Taxonomy" id="161899"/>
    <lineage>
        <taxon>Bacteria</taxon>
        <taxon>Bacillati</taxon>
        <taxon>Actinomycetota</taxon>
        <taxon>Actinomycetes</taxon>
        <taxon>Mycobacteriales</taxon>
        <taxon>Corynebacteriaceae</taxon>
        <taxon>Corynebacterium</taxon>
    </lineage>
</organism>
<sequence>MALDEQHSTGSAAHRGLAGITAAVMLGLLSVTPAHADAPDLSSLVTAQQSSNPLDNLGRPTPETQERVRAFAAQPWIPQEARNAILTALNFTSGEDGDGGVAMPEGDNPSFRQFYWPTVSAQCIGGQGDSVGSAIAVPGPTEIPAPGAGEGETVFLFTALGTPTAAEQQGAMHVQWFNLDTFQFGTTPLFNNGINTDGPTTVSGRATTGKGTVVAVLSGSVNTADSSCSFPPTAAFLEVN</sequence>
<dbReference type="RefSeq" id="WP_042530315.1">
    <property type="nucleotide sequence ID" value="NZ_CP010827.1"/>
</dbReference>
<dbReference type="OrthoDB" id="4424756at2"/>
<reference evidence="1 2" key="1">
    <citation type="journal article" date="2015" name="Genome Announc.">
        <title>Complete Genome Sequence and Annotation of Corynebacterium singulare DSM 44357, Isolated from a Human Semen Specimen.</title>
        <authorList>
            <person name="Merten M."/>
            <person name="Brinkrolf K."/>
            <person name="Albersmeier A."/>
            <person name="Kutter Y."/>
            <person name="Ruckert C."/>
            <person name="Tauch A."/>
        </authorList>
    </citation>
    <scope>NUCLEOTIDE SEQUENCE [LARGE SCALE GENOMIC DNA]</scope>
    <source>
        <strain evidence="1">IBS B52218</strain>
    </source>
</reference>
<accession>A0A0B6EUZ4</accession>
<evidence type="ECO:0000313" key="2">
    <source>
        <dbReference type="Proteomes" id="UP000031890"/>
    </source>
</evidence>
<protein>
    <recommendedName>
        <fullName evidence="3">Secreted protein</fullName>
    </recommendedName>
</protein>
<name>A0A0B6EUZ4_9CORY</name>
<dbReference type="KEGG" id="csx:CSING_05375"/>
<dbReference type="EMBL" id="CP010827">
    <property type="protein sequence ID" value="AJI78613.1"/>
    <property type="molecule type" value="Genomic_DNA"/>
</dbReference>
<dbReference type="AlphaFoldDB" id="A0A0B6EUZ4"/>
<gene>
    <name evidence="1" type="ORF">CSING_05375</name>
</gene>